<gene>
    <name evidence="1" type="ORF">E5358_08435</name>
</gene>
<sequence>MIDLVIGNVPLDWALWIVVGVAFLIIELLTGTLYVFCFACGALLSFLVSFFTDSFVAQLSAFAFATAVSIFLIRPIIKKYLHPKENEKVSNADALLGKEGRVSEQITGTGYGRVAIDGDDWKAQSQDGMTIPVGSRVKVVSRDSIIITVAPL</sequence>
<proteinExistence type="predicted"/>
<evidence type="ECO:0000313" key="2">
    <source>
        <dbReference type="Proteomes" id="UP000308886"/>
    </source>
</evidence>
<reference evidence="1" key="1">
    <citation type="submission" date="2019-04" db="EMBL/GenBank/DDBJ databases">
        <title>Microbes associate with the intestines of laboratory mice.</title>
        <authorList>
            <person name="Navarre W."/>
            <person name="Wong E."/>
            <person name="Huang K."/>
            <person name="Tropini C."/>
            <person name="Ng K."/>
            <person name="Yu B."/>
        </authorList>
    </citation>
    <scope>NUCLEOTIDE SEQUENCE</scope>
    <source>
        <strain evidence="1">NM73_A23</strain>
    </source>
</reference>
<dbReference type="Proteomes" id="UP000308886">
    <property type="component" value="Unassembled WGS sequence"/>
</dbReference>
<comment type="caution">
    <text evidence="1">The sequence shown here is derived from an EMBL/GenBank/DDBJ whole genome shotgun (WGS) entry which is preliminary data.</text>
</comment>
<name>A0AC61QPK6_9BACT</name>
<keyword evidence="2" id="KW-1185">Reference proteome</keyword>
<accession>A0AC61QPK6</accession>
<organism evidence="1 2">
    <name type="scientific">Palleniella muris</name>
    <dbReference type="NCBI Taxonomy" id="3038145"/>
    <lineage>
        <taxon>Bacteria</taxon>
        <taxon>Pseudomonadati</taxon>
        <taxon>Bacteroidota</taxon>
        <taxon>Bacteroidia</taxon>
        <taxon>Bacteroidales</taxon>
        <taxon>Prevotellaceae</taxon>
        <taxon>Palleniella</taxon>
    </lineage>
</organism>
<protein>
    <submittedName>
        <fullName evidence="1">NfeD family protein</fullName>
    </submittedName>
</protein>
<evidence type="ECO:0000313" key="1">
    <source>
        <dbReference type="EMBL" id="TGX82076.1"/>
    </source>
</evidence>
<dbReference type="EMBL" id="SRZC01000012">
    <property type="protein sequence ID" value="TGX82076.1"/>
    <property type="molecule type" value="Genomic_DNA"/>
</dbReference>